<proteinExistence type="predicted"/>
<evidence type="ECO:0000313" key="1">
    <source>
        <dbReference type="EMBL" id="QYO78689.1"/>
    </source>
</evidence>
<gene>
    <name evidence="1" type="ORF">K1X15_09185</name>
</gene>
<sequence length="108" mass="11532">MYCSDAEADTEVGLLLGTAGGFGGIGANMRHRTRHWTTDPLYGDGVIFTIGQGFADDQGMKVDFYDEIVNLPVAELRLSHAQEAGEHVFAGTLRIIGLGVWAVSCSEG</sequence>
<dbReference type="EMBL" id="CP080590">
    <property type="protein sequence ID" value="QYO78689.1"/>
    <property type="molecule type" value="Genomic_DNA"/>
</dbReference>
<keyword evidence="2" id="KW-1185">Reference proteome</keyword>
<organism evidence="1 2">
    <name type="scientific">Devosia salina</name>
    <dbReference type="NCBI Taxonomy" id="2860336"/>
    <lineage>
        <taxon>Bacteria</taxon>
        <taxon>Pseudomonadati</taxon>
        <taxon>Pseudomonadota</taxon>
        <taxon>Alphaproteobacteria</taxon>
        <taxon>Hyphomicrobiales</taxon>
        <taxon>Devosiaceae</taxon>
        <taxon>Devosia</taxon>
    </lineage>
</organism>
<dbReference type="Proteomes" id="UP000825799">
    <property type="component" value="Chromosome"/>
</dbReference>
<evidence type="ECO:0000313" key="2">
    <source>
        <dbReference type="Proteomes" id="UP000825799"/>
    </source>
</evidence>
<name>A0ABX8WII2_9HYPH</name>
<dbReference type="RefSeq" id="WP_220307152.1">
    <property type="nucleotide sequence ID" value="NZ_CP080590.1"/>
</dbReference>
<protein>
    <submittedName>
        <fullName evidence="1">Uncharacterized protein</fullName>
    </submittedName>
</protein>
<accession>A0ABX8WII2</accession>
<reference evidence="1 2" key="1">
    <citation type="submission" date="2021-08" db="EMBL/GenBank/DDBJ databases">
        <title>Devosia salina sp. nov., isolated from the South China Sea sediment.</title>
        <authorList>
            <person name="Zhou Z."/>
        </authorList>
    </citation>
    <scope>NUCLEOTIDE SEQUENCE [LARGE SCALE GENOMIC DNA]</scope>
    <source>
        <strain evidence="1 2">SCS-3</strain>
    </source>
</reference>